<dbReference type="FunFam" id="3.80.10.10:FF:000233">
    <property type="entry name" value="Leucine-rich repeat receptor-like protein kinase TDR"/>
    <property type="match status" value="1"/>
</dbReference>
<dbReference type="EMBL" id="GL377578">
    <property type="protein sequence ID" value="EFJ28857.1"/>
    <property type="molecule type" value="Genomic_DNA"/>
</dbReference>
<dbReference type="Pfam" id="PF07714">
    <property type="entry name" value="PK_Tyr_Ser-Thr"/>
    <property type="match status" value="1"/>
</dbReference>
<evidence type="ECO:0000256" key="11">
    <source>
        <dbReference type="ARBA" id="ARBA00022777"/>
    </source>
</evidence>
<dbReference type="InterPro" id="IPR008271">
    <property type="entry name" value="Ser/Thr_kinase_AS"/>
</dbReference>
<evidence type="ECO:0000313" key="23">
    <source>
        <dbReference type="EMBL" id="EFJ28857.1"/>
    </source>
</evidence>
<dbReference type="PROSITE" id="PS00108">
    <property type="entry name" value="PROTEIN_KINASE_ST"/>
    <property type="match status" value="1"/>
</dbReference>
<dbReference type="InterPro" id="IPR032675">
    <property type="entry name" value="LRR_dom_sf"/>
</dbReference>
<evidence type="ECO:0000256" key="3">
    <source>
        <dbReference type="ARBA" id="ARBA00012513"/>
    </source>
</evidence>
<dbReference type="FunFam" id="3.80.10.10:FF:000905">
    <property type="entry name" value="Receptor-like protein kinase 7"/>
    <property type="match status" value="1"/>
</dbReference>
<comment type="catalytic activity">
    <reaction evidence="18">
        <text>L-seryl-[protein] + ATP = O-phospho-L-seryl-[protein] + ADP + H(+)</text>
        <dbReference type="Rhea" id="RHEA:17989"/>
        <dbReference type="Rhea" id="RHEA-COMP:9863"/>
        <dbReference type="Rhea" id="RHEA-COMP:11604"/>
        <dbReference type="ChEBI" id="CHEBI:15378"/>
        <dbReference type="ChEBI" id="CHEBI:29999"/>
        <dbReference type="ChEBI" id="CHEBI:30616"/>
        <dbReference type="ChEBI" id="CHEBI:83421"/>
        <dbReference type="ChEBI" id="CHEBI:456216"/>
        <dbReference type="EC" id="2.7.11.1"/>
    </reaction>
</comment>
<keyword evidence="5" id="KW-0433">Leucine-rich repeat</keyword>
<dbReference type="PROSITE" id="PS50011">
    <property type="entry name" value="PROTEIN_KINASE_DOM"/>
    <property type="match status" value="1"/>
</dbReference>
<dbReference type="InterPro" id="IPR051420">
    <property type="entry name" value="Ser_Thr_Kinases_DiverseReg"/>
</dbReference>
<dbReference type="SUPFAM" id="SSF52058">
    <property type="entry name" value="L domain-like"/>
    <property type="match status" value="3"/>
</dbReference>
<gene>
    <name evidence="23" type="primary">EMS1a-2</name>
    <name evidence="23" type="ORF">SELMODRAFT_60277</name>
</gene>
<dbReference type="KEGG" id="smo:SELMODRAFT_60277"/>
<dbReference type="Gene3D" id="3.30.200.20">
    <property type="entry name" value="Phosphorylase Kinase, domain 1"/>
    <property type="match status" value="1"/>
</dbReference>
<evidence type="ECO:0000256" key="19">
    <source>
        <dbReference type="PROSITE-ProRule" id="PRU10141"/>
    </source>
</evidence>
<keyword evidence="6" id="KW-0808">Transferase</keyword>
<dbReference type="Proteomes" id="UP000001514">
    <property type="component" value="Unassembled WGS sequence"/>
</dbReference>
<evidence type="ECO:0000313" key="24">
    <source>
        <dbReference type="Proteomes" id="UP000001514"/>
    </source>
</evidence>
<name>D8RFE5_SELML</name>
<dbReference type="AlphaFoldDB" id="D8RFE5"/>
<dbReference type="SMART" id="SM00220">
    <property type="entry name" value="S_TKc"/>
    <property type="match status" value="1"/>
</dbReference>
<evidence type="ECO:0000256" key="5">
    <source>
        <dbReference type="ARBA" id="ARBA00022614"/>
    </source>
</evidence>
<dbReference type="PANTHER" id="PTHR48005:SF84">
    <property type="entry name" value="NON-SPECIFIC SERINE_THREONINE PROTEIN KINASE"/>
    <property type="match status" value="1"/>
</dbReference>
<dbReference type="GO" id="GO:0009791">
    <property type="term" value="P:post-embryonic development"/>
    <property type="evidence" value="ECO:0007669"/>
    <property type="project" value="UniProtKB-ARBA"/>
</dbReference>
<dbReference type="InterPro" id="IPR013210">
    <property type="entry name" value="LRR_N_plant-typ"/>
</dbReference>
<dbReference type="GO" id="GO:0016020">
    <property type="term" value="C:membrane"/>
    <property type="evidence" value="ECO:0000318"/>
    <property type="project" value="GO_Central"/>
</dbReference>
<evidence type="ECO:0000256" key="18">
    <source>
        <dbReference type="ARBA" id="ARBA00048679"/>
    </source>
</evidence>
<dbReference type="PANTHER" id="PTHR48005">
    <property type="entry name" value="LEUCINE RICH REPEAT KINASE 2"/>
    <property type="match status" value="1"/>
</dbReference>
<dbReference type="Pfam" id="PF00560">
    <property type="entry name" value="LRR_1"/>
    <property type="match status" value="8"/>
</dbReference>
<comment type="catalytic activity">
    <reaction evidence="17">
        <text>L-threonyl-[protein] + ATP = O-phospho-L-threonyl-[protein] + ADP + H(+)</text>
        <dbReference type="Rhea" id="RHEA:46608"/>
        <dbReference type="Rhea" id="RHEA-COMP:11060"/>
        <dbReference type="Rhea" id="RHEA-COMP:11605"/>
        <dbReference type="ChEBI" id="CHEBI:15378"/>
        <dbReference type="ChEBI" id="CHEBI:30013"/>
        <dbReference type="ChEBI" id="CHEBI:30616"/>
        <dbReference type="ChEBI" id="CHEBI:61977"/>
        <dbReference type="ChEBI" id="CHEBI:456216"/>
        <dbReference type="EC" id="2.7.11.1"/>
    </reaction>
</comment>
<evidence type="ECO:0000256" key="1">
    <source>
        <dbReference type="ARBA" id="ARBA00004479"/>
    </source>
</evidence>
<evidence type="ECO:0000256" key="20">
    <source>
        <dbReference type="SAM" id="Phobius"/>
    </source>
</evidence>
<feature type="non-terminal residue" evidence="23">
    <location>
        <position position="1"/>
    </location>
</feature>
<dbReference type="SMART" id="SM00369">
    <property type="entry name" value="LRR_TYP"/>
    <property type="match status" value="10"/>
</dbReference>
<evidence type="ECO:0000256" key="15">
    <source>
        <dbReference type="ARBA" id="ARBA00023170"/>
    </source>
</evidence>
<dbReference type="GO" id="GO:0005524">
    <property type="term" value="F:ATP binding"/>
    <property type="evidence" value="ECO:0007669"/>
    <property type="project" value="UniProtKB-UniRule"/>
</dbReference>
<keyword evidence="10 19" id="KW-0547">Nucleotide-binding</keyword>
<accession>D8RFE5</accession>
<evidence type="ECO:0000256" key="6">
    <source>
        <dbReference type="ARBA" id="ARBA00022679"/>
    </source>
</evidence>
<dbReference type="FunFam" id="3.30.200.20:FF:000150">
    <property type="entry name" value="serine/threonine-protein kinase BRI1-like 2"/>
    <property type="match status" value="1"/>
</dbReference>
<dbReference type="OMA" id="LHIADIC"/>
<evidence type="ECO:0000256" key="14">
    <source>
        <dbReference type="ARBA" id="ARBA00023136"/>
    </source>
</evidence>
<organism evidence="24">
    <name type="scientific">Selaginella moellendorffii</name>
    <name type="common">Spikemoss</name>
    <dbReference type="NCBI Taxonomy" id="88036"/>
    <lineage>
        <taxon>Eukaryota</taxon>
        <taxon>Viridiplantae</taxon>
        <taxon>Streptophyta</taxon>
        <taxon>Embryophyta</taxon>
        <taxon>Tracheophyta</taxon>
        <taxon>Lycopodiopsida</taxon>
        <taxon>Selaginellales</taxon>
        <taxon>Selaginellaceae</taxon>
        <taxon>Selaginella</taxon>
    </lineage>
</organism>
<dbReference type="InterPro" id="IPR011009">
    <property type="entry name" value="Kinase-like_dom_sf"/>
</dbReference>
<dbReference type="Pfam" id="PF08263">
    <property type="entry name" value="LRRNT_2"/>
    <property type="match status" value="1"/>
</dbReference>
<dbReference type="InterPro" id="IPR003591">
    <property type="entry name" value="Leu-rich_rpt_typical-subtyp"/>
</dbReference>
<feature type="non-terminal residue" evidence="23">
    <location>
        <position position="1214"/>
    </location>
</feature>
<evidence type="ECO:0000256" key="16">
    <source>
        <dbReference type="ARBA" id="ARBA00023180"/>
    </source>
</evidence>
<feature type="binding site" evidence="19">
    <location>
        <position position="960"/>
    </location>
    <ligand>
        <name>ATP</name>
        <dbReference type="ChEBI" id="CHEBI:30616"/>
    </ligand>
</feature>
<dbReference type="PRINTS" id="PR00019">
    <property type="entry name" value="LEURICHRPT"/>
</dbReference>
<dbReference type="InterPro" id="IPR001245">
    <property type="entry name" value="Ser-Thr/Tyr_kinase_cat_dom"/>
</dbReference>
<evidence type="ECO:0000256" key="13">
    <source>
        <dbReference type="ARBA" id="ARBA00022989"/>
    </source>
</evidence>
<dbReference type="Pfam" id="PF13855">
    <property type="entry name" value="LRR_8"/>
    <property type="match status" value="3"/>
</dbReference>
<keyword evidence="8 21" id="KW-0732">Signal</keyword>
<dbReference type="InterPro" id="IPR000719">
    <property type="entry name" value="Prot_kinase_dom"/>
</dbReference>
<dbReference type="Gene3D" id="3.80.10.10">
    <property type="entry name" value="Ribonuclease Inhibitor"/>
    <property type="match status" value="6"/>
</dbReference>
<evidence type="ECO:0000256" key="17">
    <source>
        <dbReference type="ARBA" id="ARBA00047899"/>
    </source>
</evidence>
<evidence type="ECO:0000256" key="10">
    <source>
        <dbReference type="ARBA" id="ARBA00022741"/>
    </source>
</evidence>
<evidence type="ECO:0000256" key="7">
    <source>
        <dbReference type="ARBA" id="ARBA00022692"/>
    </source>
</evidence>
<evidence type="ECO:0000256" key="2">
    <source>
        <dbReference type="ARBA" id="ARBA00008684"/>
    </source>
</evidence>
<dbReference type="SUPFAM" id="SSF56112">
    <property type="entry name" value="Protein kinase-like (PK-like)"/>
    <property type="match status" value="1"/>
</dbReference>
<sequence length="1214" mass="129298">FIAILVTGLWISTSSGASVNPLLDFRSGLTNSQALGDWIIGSSPCGAKKWTGISCASTGAIVAISLSGLELQGPISAATALLGLPALEELDLSSNALSGEIPPQLWQLPKIKRLDLSHNLLQGASFDRLFGYIPPSIFSLAALRQLDLSSNLLFGTIPASNLSRSLQILDLANNSLTGEIPPSIGDLSNLTELSLGLNSALLGSIPPSIGKLSKLEILYAANCKLAGPIPHSLPPSLRKLDLSNNPLQSPIPDSIGDLSRIQSISIASAQLNGSIPGSLGRCSSLELLNLAFNQLSGPLPDDLAALEKIITFSVVGNSLSGPIPRWIGQWQLADSILLSTNSFSGSIPPELGQCRAVTDLGLDNNQLTGSIPPELCDAGLLSQLTLDHNTLTGSLAGGTLRRCGNLTQLDVTGNRLTGEIPRYFSDLPKLVILDISTNFFMGSIPDELWHATQLMEIYASDNLLEGGLSPLVGRMENLQHLYLDRNRLSGPLPSELGLLKSLTVLSLAGNAFDGVIPREIFGGTTGLTTLDLGGNRLGGAIPPEIGKLVGLDCLVLSHNRLSGQIPAEVASLFQIAVPPESGFVQHHGVLDLSHNSLTGPIPSGIGQCSVLVELDLSNNLLQGRIPPEISLLANLTTLDLSSNMLQGRIPWQLGENSKLQGLNLGFNRLTGQIPPELGNLERLVKLNISGNALTGSIPDHLGQLSGLSHLDASGNGLTGSLPDSFSGLVSIVGFKNSLTGEIPSEIGGILQLSYLDLSVNKLVGGIPGSLCELTELGFFNVSDNGLTGDIPQEGICKNFSRLSYGGNRGLCGLAVGVSCGALDDLRGNGGQPVLLKPGAIWAITMASTVAFFCIVFAAIRWRMMRQQSEALLGEKIKLNSGNHNSHGSTSSSSPFSNTDVSQEPLSINVAMFERPLLKLTLSDIVTATNGFSKANVIGDGGYGTVYRAVLPDGRTVAVKKLAPVRDYRAVRSGSSCREFLAEMETLGKVKHRNLVTLLGYCSYGEERLLVYDYMVNGSLDVWLRNRTDALEALTWDRRLRIAVGAARGLAFLHHGIVPHVIHRDVKASNILLDADFEPRVADFGLARLISAYDTHVSTDIAGTFGYIPPEYGMTWRATSKGDVYSYGVILLELVTGKEPTGPDFKDTEIGNLVGWVRSMVRQGKSDEVLDVAVATRATWRSCMHQVLHIAMVCTADEPMKRPPMMEVVRQLKEL</sequence>
<evidence type="ECO:0000256" key="9">
    <source>
        <dbReference type="ARBA" id="ARBA00022737"/>
    </source>
</evidence>
<dbReference type="eggNOG" id="ENOG502QRD1">
    <property type="taxonomic scope" value="Eukaryota"/>
</dbReference>
<evidence type="ECO:0000256" key="12">
    <source>
        <dbReference type="ARBA" id="ARBA00022840"/>
    </source>
</evidence>
<feature type="transmembrane region" description="Helical" evidence="20">
    <location>
        <begin position="838"/>
        <end position="859"/>
    </location>
</feature>
<evidence type="ECO:0000256" key="4">
    <source>
        <dbReference type="ARBA" id="ARBA00022527"/>
    </source>
</evidence>
<dbReference type="InterPro" id="IPR017441">
    <property type="entry name" value="Protein_kinase_ATP_BS"/>
</dbReference>
<dbReference type="FunFam" id="1.10.510.10:FF:000309">
    <property type="entry name" value="Leucine-rich repeat receptor-like protein kinase"/>
    <property type="match status" value="1"/>
</dbReference>
<keyword evidence="15" id="KW-0675">Receptor</keyword>
<dbReference type="InParanoid" id="D8RFE5"/>
<dbReference type="FunFam" id="3.80.10.10:FF:000784">
    <property type="entry name" value="leucine-rich repeat receptor protein kinase EMS1"/>
    <property type="match status" value="1"/>
</dbReference>
<reference evidence="23 24" key="1">
    <citation type="journal article" date="2011" name="Science">
        <title>The Selaginella genome identifies genetic changes associated with the evolution of vascular plants.</title>
        <authorList>
            <person name="Banks J.A."/>
            <person name="Nishiyama T."/>
            <person name="Hasebe M."/>
            <person name="Bowman J.L."/>
            <person name="Gribskov M."/>
            <person name="dePamphilis C."/>
            <person name="Albert V.A."/>
            <person name="Aono N."/>
            <person name="Aoyama T."/>
            <person name="Ambrose B.A."/>
            <person name="Ashton N.W."/>
            <person name="Axtell M.J."/>
            <person name="Barker E."/>
            <person name="Barker M.S."/>
            <person name="Bennetzen J.L."/>
            <person name="Bonawitz N.D."/>
            <person name="Chapple C."/>
            <person name="Cheng C."/>
            <person name="Correa L.G."/>
            <person name="Dacre M."/>
            <person name="DeBarry J."/>
            <person name="Dreyer I."/>
            <person name="Elias M."/>
            <person name="Engstrom E.M."/>
            <person name="Estelle M."/>
            <person name="Feng L."/>
            <person name="Finet C."/>
            <person name="Floyd S.K."/>
            <person name="Frommer W.B."/>
            <person name="Fujita T."/>
            <person name="Gramzow L."/>
            <person name="Gutensohn M."/>
            <person name="Harholt J."/>
            <person name="Hattori M."/>
            <person name="Heyl A."/>
            <person name="Hirai T."/>
            <person name="Hiwatashi Y."/>
            <person name="Ishikawa M."/>
            <person name="Iwata M."/>
            <person name="Karol K.G."/>
            <person name="Koehler B."/>
            <person name="Kolukisaoglu U."/>
            <person name="Kubo M."/>
            <person name="Kurata T."/>
            <person name="Lalonde S."/>
            <person name="Li K."/>
            <person name="Li Y."/>
            <person name="Litt A."/>
            <person name="Lyons E."/>
            <person name="Manning G."/>
            <person name="Maruyama T."/>
            <person name="Michael T.P."/>
            <person name="Mikami K."/>
            <person name="Miyazaki S."/>
            <person name="Morinaga S."/>
            <person name="Murata T."/>
            <person name="Mueller-Roeber B."/>
            <person name="Nelson D.R."/>
            <person name="Obara M."/>
            <person name="Oguri Y."/>
            <person name="Olmstead R.G."/>
            <person name="Onodera N."/>
            <person name="Petersen B.L."/>
            <person name="Pils B."/>
            <person name="Prigge M."/>
            <person name="Rensing S.A."/>
            <person name="Riano-Pachon D.M."/>
            <person name="Roberts A.W."/>
            <person name="Sato Y."/>
            <person name="Scheller H.V."/>
            <person name="Schulz B."/>
            <person name="Schulz C."/>
            <person name="Shakirov E.V."/>
            <person name="Shibagaki N."/>
            <person name="Shinohara N."/>
            <person name="Shippen D.E."/>
            <person name="Soerensen I."/>
            <person name="Sotooka R."/>
            <person name="Sugimoto N."/>
            <person name="Sugita M."/>
            <person name="Sumikawa N."/>
            <person name="Tanurdzic M."/>
            <person name="Theissen G."/>
            <person name="Ulvskov P."/>
            <person name="Wakazuki S."/>
            <person name="Weng J.K."/>
            <person name="Willats W.W."/>
            <person name="Wipf D."/>
            <person name="Wolf P.G."/>
            <person name="Yang L."/>
            <person name="Zimmer A.D."/>
            <person name="Zhu Q."/>
            <person name="Mitros T."/>
            <person name="Hellsten U."/>
            <person name="Loque D."/>
            <person name="Otillar R."/>
            <person name="Salamov A."/>
            <person name="Schmutz J."/>
            <person name="Shapiro H."/>
            <person name="Lindquist E."/>
            <person name="Lucas S."/>
            <person name="Rokhsar D."/>
            <person name="Grigoriev I.V."/>
        </authorList>
    </citation>
    <scope>NUCLEOTIDE SEQUENCE [LARGE SCALE GENOMIC DNA]</scope>
</reference>
<comment type="subcellular location">
    <subcellularLocation>
        <location evidence="1">Membrane</location>
        <topology evidence="1">Single-pass type I membrane protein</topology>
    </subcellularLocation>
</comment>
<keyword evidence="7 20" id="KW-0812">Transmembrane</keyword>
<keyword evidence="9" id="KW-0677">Repeat</keyword>
<dbReference type="PROSITE" id="PS51450">
    <property type="entry name" value="LRR"/>
    <property type="match status" value="1"/>
</dbReference>
<evidence type="ECO:0000259" key="22">
    <source>
        <dbReference type="PROSITE" id="PS50011"/>
    </source>
</evidence>
<evidence type="ECO:0000256" key="8">
    <source>
        <dbReference type="ARBA" id="ARBA00022729"/>
    </source>
</evidence>
<keyword evidence="16" id="KW-0325">Glycoprotein</keyword>
<proteinExistence type="inferred from homology"/>
<keyword evidence="4" id="KW-0723">Serine/threonine-protein kinase</keyword>
<dbReference type="PROSITE" id="PS00107">
    <property type="entry name" value="PROTEIN_KINASE_ATP"/>
    <property type="match status" value="1"/>
</dbReference>
<feature type="chain" id="PRO_5003121771" description="non-specific serine/threonine protein kinase" evidence="21">
    <location>
        <begin position="17"/>
        <end position="1214"/>
    </location>
</feature>
<dbReference type="EC" id="2.7.11.1" evidence="3"/>
<keyword evidence="13 20" id="KW-1133">Transmembrane helix</keyword>
<keyword evidence="11" id="KW-0418">Kinase</keyword>
<evidence type="ECO:0000256" key="21">
    <source>
        <dbReference type="SAM" id="SignalP"/>
    </source>
</evidence>
<feature type="domain" description="Protein kinase" evidence="22">
    <location>
        <begin position="931"/>
        <end position="1214"/>
    </location>
</feature>
<comment type="similarity">
    <text evidence="2">Belongs to the protein kinase superfamily. Ser/Thr protein kinase family.</text>
</comment>
<dbReference type="InterPro" id="IPR001611">
    <property type="entry name" value="Leu-rich_rpt"/>
</dbReference>
<dbReference type="Gene3D" id="1.10.510.10">
    <property type="entry name" value="Transferase(Phosphotransferase) domain 1"/>
    <property type="match status" value="1"/>
</dbReference>
<keyword evidence="12 19" id="KW-0067">ATP-binding</keyword>
<keyword evidence="24" id="KW-1185">Reference proteome</keyword>
<protein>
    <recommendedName>
        <fullName evidence="3">non-specific serine/threonine protein kinase</fullName>
        <ecNumber evidence="3">2.7.11.1</ecNumber>
    </recommendedName>
</protein>
<dbReference type="Gramene" id="EFJ28857">
    <property type="protein sequence ID" value="EFJ28857"/>
    <property type="gene ID" value="SELMODRAFT_60277"/>
</dbReference>
<feature type="signal peptide" evidence="21">
    <location>
        <begin position="1"/>
        <end position="16"/>
    </location>
</feature>
<dbReference type="HOGENOM" id="CLU_000288_22_1_1"/>
<dbReference type="GO" id="GO:0004674">
    <property type="term" value="F:protein serine/threonine kinase activity"/>
    <property type="evidence" value="ECO:0000318"/>
    <property type="project" value="GO_Central"/>
</dbReference>
<keyword evidence="14 20" id="KW-0472">Membrane</keyword>